<feature type="compositionally biased region" description="Basic and acidic residues" evidence="1">
    <location>
        <begin position="141"/>
        <end position="150"/>
    </location>
</feature>
<keyword evidence="3" id="KW-1185">Reference proteome</keyword>
<feature type="compositionally biased region" description="Acidic residues" evidence="1">
    <location>
        <begin position="233"/>
        <end position="252"/>
    </location>
</feature>
<dbReference type="HOGENOM" id="CLU_074379_0_0_1"/>
<feature type="compositionally biased region" description="Basic and acidic residues" evidence="1">
    <location>
        <begin position="157"/>
        <end position="167"/>
    </location>
</feature>
<accession>C4JUU8</accession>
<dbReference type="VEuPathDB" id="FungiDB:UREG_04901"/>
<dbReference type="Proteomes" id="UP000002058">
    <property type="component" value="Unassembled WGS sequence"/>
</dbReference>
<dbReference type="RefSeq" id="XP_002584212.1">
    <property type="nucleotide sequence ID" value="XM_002584166.1"/>
</dbReference>
<evidence type="ECO:0000313" key="3">
    <source>
        <dbReference type="Proteomes" id="UP000002058"/>
    </source>
</evidence>
<evidence type="ECO:0000313" key="2">
    <source>
        <dbReference type="EMBL" id="EEP80059.1"/>
    </source>
</evidence>
<evidence type="ECO:0000256" key="1">
    <source>
        <dbReference type="SAM" id="MobiDB-lite"/>
    </source>
</evidence>
<dbReference type="AlphaFoldDB" id="C4JUU8"/>
<dbReference type="OMA" id="QPKTNGH"/>
<reference evidence="3" key="1">
    <citation type="journal article" date="2009" name="Genome Res.">
        <title>Comparative genomic analyses of the human fungal pathogens Coccidioides and their relatives.</title>
        <authorList>
            <person name="Sharpton T.J."/>
            <person name="Stajich J.E."/>
            <person name="Rounsley S.D."/>
            <person name="Gardner M.J."/>
            <person name="Wortman J.R."/>
            <person name="Jordar V.S."/>
            <person name="Maiti R."/>
            <person name="Kodira C.D."/>
            <person name="Neafsey D.E."/>
            <person name="Zeng Q."/>
            <person name="Hung C.-Y."/>
            <person name="McMahan C."/>
            <person name="Muszewska A."/>
            <person name="Grynberg M."/>
            <person name="Mandel M.A."/>
            <person name="Kellner E.M."/>
            <person name="Barker B.M."/>
            <person name="Galgiani J.N."/>
            <person name="Orbach M.J."/>
            <person name="Kirkland T.N."/>
            <person name="Cole G.T."/>
            <person name="Henn M.R."/>
            <person name="Birren B.W."/>
            <person name="Taylor J.W."/>
        </authorList>
    </citation>
    <scope>NUCLEOTIDE SEQUENCE [LARGE SCALE GENOMIC DNA]</scope>
    <source>
        <strain evidence="3">UAMH 1704</strain>
    </source>
</reference>
<dbReference type="InParanoid" id="C4JUU8"/>
<gene>
    <name evidence="2" type="ORF">UREG_04901</name>
</gene>
<organism evidence="2 3">
    <name type="scientific">Uncinocarpus reesii (strain UAMH 1704)</name>
    <dbReference type="NCBI Taxonomy" id="336963"/>
    <lineage>
        <taxon>Eukaryota</taxon>
        <taxon>Fungi</taxon>
        <taxon>Dikarya</taxon>
        <taxon>Ascomycota</taxon>
        <taxon>Pezizomycotina</taxon>
        <taxon>Eurotiomycetes</taxon>
        <taxon>Eurotiomycetidae</taxon>
        <taxon>Onygenales</taxon>
        <taxon>Onygenaceae</taxon>
        <taxon>Uncinocarpus</taxon>
    </lineage>
</organism>
<protein>
    <submittedName>
        <fullName evidence="2">Uncharacterized protein</fullName>
    </submittedName>
</protein>
<name>C4JUU8_UNCRE</name>
<dbReference type="EMBL" id="CH476617">
    <property type="protein sequence ID" value="EEP80059.1"/>
    <property type="molecule type" value="Genomic_DNA"/>
</dbReference>
<dbReference type="STRING" id="336963.C4JUU8"/>
<dbReference type="GeneID" id="8441215"/>
<dbReference type="KEGG" id="ure:UREG_04901"/>
<feature type="region of interest" description="Disordered" evidence="1">
    <location>
        <begin position="230"/>
        <end position="264"/>
    </location>
</feature>
<dbReference type="eggNOG" id="ENOG502RNNJ">
    <property type="taxonomic scope" value="Eukaryota"/>
</dbReference>
<dbReference type="OrthoDB" id="5355007at2759"/>
<sequence>MPSTNSKPLTSAPAAPLDSLYCIKTLTDPRSDPAQPPPLEFTSQTDIALAYLSTTTKLEDLHTSLLHSLSASGWTERVRNLAFELLRSGRCTRFEDVVDNVVRLATTAKPSDQTPPTVLGKRKREGKELNGTAATNGVREPAVKKEHTSDAEEQGEDRDKESTHKETNGTAAAAAKPNGKHASTSGPTEGDNTDGDDSILLAEFDVRIPPHVVGKGVKILNEALGDICIKPTEDEDQDGEAEPDDQDDDDASDLPLKVKSAKMR</sequence>
<feature type="region of interest" description="Disordered" evidence="1">
    <location>
        <begin position="108"/>
        <end position="197"/>
    </location>
</feature>
<proteinExistence type="predicted"/>